<organism evidence="4">
    <name type="scientific">Schizophyllum commune (strain H4-8 / FGSC 9210)</name>
    <name type="common">Split gill fungus</name>
    <dbReference type="NCBI Taxonomy" id="578458"/>
    <lineage>
        <taxon>Eukaryota</taxon>
        <taxon>Fungi</taxon>
        <taxon>Dikarya</taxon>
        <taxon>Basidiomycota</taxon>
        <taxon>Agaricomycotina</taxon>
        <taxon>Agaricomycetes</taxon>
        <taxon>Agaricomycetidae</taxon>
        <taxon>Agaricales</taxon>
        <taxon>Schizophyllaceae</taxon>
        <taxon>Schizophyllum</taxon>
    </lineage>
</organism>
<evidence type="ECO:0000313" key="4">
    <source>
        <dbReference type="Proteomes" id="UP000007431"/>
    </source>
</evidence>
<dbReference type="GeneID" id="9589653"/>
<dbReference type="eggNOG" id="ENOG502SN5V">
    <property type="taxonomic scope" value="Eukaryota"/>
</dbReference>
<feature type="compositionally biased region" description="Basic residues" evidence="1">
    <location>
        <begin position="362"/>
        <end position="371"/>
    </location>
</feature>
<dbReference type="Proteomes" id="UP000007431">
    <property type="component" value="Unassembled WGS sequence"/>
</dbReference>
<feature type="compositionally biased region" description="Low complexity" evidence="1">
    <location>
        <begin position="427"/>
        <end position="441"/>
    </location>
</feature>
<feature type="chain" id="PRO_5003120521" evidence="2">
    <location>
        <begin position="19"/>
        <end position="530"/>
    </location>
</feature>
<dbReference type="OMA" id="LKGWNIN"/>
<evidence type="ECO:0000256" key="2">
    <source>
        <dbReference type="SAM" id="SignalP"/>
    </source>
</evidence>
<dbReference type="EMBL" id="GL377306">
    <property type="protein sequence ID" value="EFI97263.1"/>
    <property type="molecule type" value="Genomic_DNA"/>
</dbReference>
<dbReference type="HOGENOM" id="CLU_038730_0_0_1"/>
<keyword evidence="2" id="KW-0732">Signal</keyword>
<evidence type="ECO:0000256" key="1">
    <source>
        <dbReference type="SAM" id="MobiDB-lite"/>
    </source>
</evidence>
<feature type="signal peptide" evidence="2">
    <location>
        <begin position="1"/>
        <end position="18"/>
    </location>
</feature>
<dbReference type="VEuPathDB" id="FungiDB:SCHCODRAFT_02542478"/>
<dbReference type="RefSeq" id="XP_003032166.1">
    <property type="nucleotide sequence ID" value="XM_003032120.1"/>
</dbReference>
<gene>
    <name evidence="3" type="ORF">SCHCODRAFT_234819</name>
</gene>
<protein>
    <submittedName>
        <fullName evidence="3">Uncharacterized protein</fullName>
    </submittedName>
</protein>
<reference evidence="3 4" key="1">
    <citation type="journal article" date="2010" name="Nat. Biotechnol.">
        <title>Genome sequence of the model mushroom Schizophyllum commune.</title>
        <authorList>
            <person name="Ohm R.A."/>
            <person name="de Jong J.F."/>
            <person name="Lugones L.G."/>
            <person name="Aerts A."/>
            <person name="Kothe E."/>
            <person name="Stajich J.E."/>
            <person name="de Vries R.P."/>
            <person name="Record E."/>
            <person name="Levasseur A."/>
            <person name="Baker S.E."/>
            <person name="Bartholomew K.A."/>
            <person name="Coutinho P.M."/>
            <person name="Erdmann S."/>
            <person name="Fowler T.J."/>
            <person name="Gathman A.C."/>
            <person name="Lombard V."/>
            <person name="Henrissat B."/>
            <person name="Knabe N."/>
            <person name="Kuees U."/>
            <person name="Lilly W.W."/>
            <person name="Lindquist E."/>
            <person name="Lucas S."/>
            <person name="Magnuson J.K."/>
            <person name="Piumi F."/>
            <person name="Raudaskoski M."/>
            <person name="Salamov A."/>
            <person name="Schmutz J."/>
            <person name="Schwarze F.W.M.R."/>
            <person name="vanKuyk P.A."/>
            <person name="Horton J.S."/>
            <person name="Grigoriev I.V."/>
            <person name="Woesten H.A.B."/>
        </authorList>
    </citation>
    <scope>NUCLEOTIDE SEQUENCE [LARGE SCALE GENOMIC DNA]</scope>
    <source>
        <strain evidence="4">H4-8 / FGSC 9210</strain>
    </source>
</reference>
<dbReference type="STRING" id="578458.D8Q4M9"/>
<dbReference type="AlphaFoldDB" id="D8Q4M9"/>
<evidence type="ECO:0000313" key="3">
    <source>
        <dbReference type="EMBL" id="EFI97263.1"/>
    </source>
</evidence>
<name>D8Q4M9_SCHCM</name>
<feature type="compositionally biased region" description="Low complexity" evidence="1">
    <location>
        <begin position="222"/>
        <end position="231"/>
    </location>
</feature>
<keyword evidence="4" id="KW-1185">Reference proteome</keyword>
<feature type="region of interest" description="Disordered" evidence="1">
    <location>
        <begin position="222"/>
        <end position="300"/>
    </location>
</feature>
<dbReference type="InParanoid" id="D8Q4M9"/>
<dbReference type="KEGG" id="scm:SCHCO_02542478"/>
<sequence length="530" mass="57052">MQLKFFTILTSFFTVAIANPTQLEVNVVSEEDFIQWLKTTDANLTFIGDPIPGFNAPEGLTTRSAQSTMVTFCSSRINNICGGACNVYNGGPTCIAAPDTVCLSATHDVGFCDRAGCTHSCNSYNSCGTRLDNGFCYTQGTSVAQVVSVVVAHVEQLAAMEYANAEAGPSSPREVQPEPRLHLWPPRPPQPVYLRSTDDLLSRFQLYPAYDKWVRPYVIPLDPNNPDQPLPSAGASDNKGKARDDMMDVDVPNPPPSAGGTSLSESAKKEAADEAGKEEKKRKNNYRHLIKGLPGKHSTKGHDDYYERLIMQDQKPRVRIRPFDLRKHEEAFSVSPQGIPGDQYNAHVLIQESAQAREDRKKAKQLRKLQHAHGSQPPPPTQVPTPASTQHTGTPRPGLQSRQSVAKPPPPVNTRVGTPRAGTPLRSAVSAATPAPSSAQARGRTPIQPPTANAPPRGQKRERDDAPPTPVTVNGHAAPQANGGAAPVKASGRAGVPGARPRPVKKQRLDSQGIARDASAPIQQPTPQGV</sequence>
<feature type="compositionally biased region" description="Basic and acidic residues" evidence="1">
    <location>
        <begin position="266"/>
        <end position="281"/>
    </location>
</feature>
<proteinExistence type="predicted"/>
<feature type="compositionally biased region" description="Polar residues" evidence="1">
    <location>
        <begin position="521"/>
        <end position="530"/>
    </location>
</feature>
<accession>D8Q4M9</accession>
<feature type="region of interest" description="Disordered" evidence="1">
    <location>
        <begin position="353"/>
        <end position="530"/>
    </location>
</feature>
<dbReference type="OrthoDB" id="2160599at2759"/>
<feature type="region of interest" description="Disordered" evidence="1">
    <location>
        <begin position="164"/>
        <end position="188"/>
    </location>
</feature>